<organism evidence="16">
    <name type="scientific">uncultured Rubrobacteraceae bacterium</name>
    <dbReference type="NCBI Taxonomy" id="349277"/>
    <lineage>
        <taxon>Bacteria</taxon>
        <taxon>Bacillati</taxon>
        <taxon>Actinomycetota</taxon>
        <taxon>Rubrobacteria</taxon>
        <taxon>Rubrobacterales</taxon>
        <taxon>Rubrobacteraceae</taxon>
        <taxon>environmental samples</taxon>
    </lineage>
</organism>
<dbReference type="InterPro" id="IPR013264">
    <property type="entry name" value="DNAG_N"/>
</dbReference>
<keyword evidence="12 13" id="KW-0804">Transcription</keyword>
<evidence type="ECO:0000256" key="13">
    <source>
        <dbReference type="HAMAP-Rule" id="MF_00974"/>
    </source>
</evidence>
<keyword evidence="2 13" id="KW-0240">DNA-directed RNA polymerase</keyword>
<comment type="function">
    <text evidence="13">RNA polymerase that catalyzes the synthesis of short RNA molecules used as primers for DNA polymerase during DNA replication.</text>
</comment>
<dbReference type="EMBL" id="CADCVI010000245">
    <property type="protein sequence ID" value="CAA9494678.1"/>
    <property type="molecule type" value="Genomic_DNA"/>
</dbReference>
<gene>
    <name evidence="13" type="primary">dnaG</name>
    <name evidence="16" type="ORF">AVDCRST_MAG25-3592</name>
</gene>
<keyword evidence="9" id="KW-0862">Zinc</keyword>
<dbReference type="GO" id="GO:0008270">
    <property type="term" value="F:zinc ion binding"/>
    <property type="evidence" value="ECO:0007669"/>
    <property type="project" value="UniProtKB-KW"/>
</dbReference>
<dbReference type="InterPro" id="IPR006295">
    <property type="entry name" value="DNA_primase_DnaG"/>
</dbReference>
<proteinExistence type="inferred from homology"/>
<evidence type="ECO:0000256" key="11">
    <source>
        <dbReference type="ARBA" id="ARBA00023125"/>
    </source>
</evidence>
<dbReference type="SMART" id="SM00400">
    <property type="entry name" value="ZnF_CHCC"/>
    <property type="match status" value="1"/>
</dbReference>
<keyword evidence="6 13" id="KW-0235">DNA replication</keyword>
<dbReference type="HAMAP" id="MF_00974">
    <property type="entry name" value="DNA_primase_DnaG"/>
    <property type="match status" value="1"/>
</dbReference>
<keyword evidence="7" id="KW-0479">Metal-binding</keyword>
<dbReference type="InterPro" id="IPR030846">
    <property type="entry name" value="DnaG_bac"/>
</dbReference>
<dbReference type="EC" id="2.7.7.101" evidence="13"/>
<evidence type="ECO:0000256" key="6">
    <source>
        <dbReference type="ARBA" id="ARBA00022705"/>
    </source>
</evidence>
<dbReference type="GO" id="GO:0003677">
    <property type="term" value="F:DNA binding"/>
    <property type="evidence" value="ECO:0007669"/>
    <property type="project" value="UniProtKB-KW"/>
</dbReference>
<comment type="caution">
    <text evidence="13">Lacks conserved residue(s) required for the propagation of feature annotation.</text>
</comment>
<accession>A0A6J4SKF5</accession>
<dbReference type="SUPFAM" id="SSF57783">
    <property type="entry name" value="Zinc beta-ribbon"/>
    <property type="match status" value="1"/>
</dbReference>
<feature type="region of interest" description="Disordered" evidence="14">
    <location>
        <begin position="426"/>
        <end position="447"/>
    </location>
</feature>
<dbReference type="Pfam" id="PF13155">
    <property type="entry name" value="Toprim_2"/>
    <property type="match status" value="1"/>
</dbReference>
<comment type="similarity">
    <text evidence="13">Belongs to the DnaG primase family.</text>
</comment>
<sequence length="597" mass="65687">MRISQRSIESVREGVNIVEVASEFTALRRVGARFTGLCPYPDHNEKSPSFGVSPEKGFYHCFGCSRGGDAIKLVMELKNLPFAEAVSHLGERFGIELEFEGRSPEEERAAKTRNTRRRSAYRALAAATVYYQKYLLRASSAEEARRYLKSRGIELSTIEEFRLGYAPPRGSASFSAAARKVGLDRSALDAAGLLSPRGGERFVDRVTFPISDLRGRIVGFGARTLGDAKPKYLNSPETEIFAKRSLLYGLPQAAGAMRREKSALVVEGYTDVLMLNQSGIKNSVATLGTAMTEGHLKMLGGYADRVFLLFDPDEAGERAVARVEEMVRTAADLRLDLYVMRLAEDPADWLLKHPSEEFHELLSEASPVLQYVVRREAKRAEGASSAERSRIFLKMKELIAAIKDPVFYNDAIRLASDTLRVDAAALRSTPENSNGRQTNVGSSTRRPQAPLVEAGRELLAHLLARPDLAAGPLREGVPAPSLPAGVLVLRPEDFGLASHERLFALLREYAGQPPDSFLSDERARPLLDAISALQAVGEALPNASEASLRAAWFRLGALSRERAKARTDDYDEKLRLHTEAKLLERAAVEASNLTNES</sequence>
<dbReference type="GO" id="GO:1990077">
    <property type="term" value="C:primosome complex"/>
    <property type="evidence" value="ECO:0007669"/>
    <property type="project" value="UniProtKB-KW"/>
</dbReference>
<keyword evidence="11 13" id="KW-0238">DNA-binding</keyword>
<keyword evidence="3 13" id="KW-0639">Primosome</keyword>
<dbReference type="Pfam" id="PF08275">
    <property type="entry name" value="DNAG_N"/>
    <property type="match status" value="1"/>
</dbReference>
<dbReference type="FunFam" id="3.90.580.10:FF:000001">
    <property type="entry name" value="DNA primase"/>
    <property type="match status" value="1"/>
</dbReference>
<comment type="subunit">
    <text evidence="13">Monomer. Interacts with DnaB.</text>
</comment>
<dbReference type="GO" id="GO:0000428">
    <property type="term" value="C:DNA-directed RNA polymerase complex"/>
    <property type="evidence" value="ECO:0007669"/>
    <property type="project" value="UniProtKB-KW"/>
</dbReference>
<evidence type="ECO:0000256" key="1">
    <source>
        <dbReference type="ARBA" id="ARBA00001947"/>
    </source>
</evidence>
<dbReference type="AlphaFoldDB" id="A0A6J4SKF5"/>
<dbReference type="GO" id="GO:0006269">
    <property type="term" value="P:DNA replication, synthesis of primer"/>
    <property type="evidence" value="ECO:0007669"/>
    <property type="project" value="UniProtKB-UniRule"/>
</dbReference>
<dbReference type="InterPro" id="IPR036977">
    <property type="entry name" value="DNA_primase_Znf_CHC2"/>
</dbReference>
<dbReference type="PANTHER" id="PTHR30313">
    <property type="entry name" value="DNA PRIMASE"/>
    <property type="match status" value="1"/>
</dbReference>
<evidence type="ECO:0000256" key="9">
    <source>
        <dbReference type="ARBA" id="ARBA00022833"/>
    </source>
</evidence>
<evidence type="ECO:0000256" key="12">
    <source>
        <dbReference type="ARBA" id="ARBA00023163"/>
    </source>
</evidence>
<dbReference type="Pfam" id="PF01807">
    <property type="entry name" value="Zn_ribbon_DnaG"/>
    <property type="match status" value="1"/>
</dbReference>
<keyword evidence="10" id="KW-0460">Magnesium</keyword>
<dbReference type="InterPro" id="IPR006171">
    <property type="entry name" value="TOPRIM_dom"/>
</dbReference>
<dbReference type="GO" id="GO:0003899">
    <property type="term" value="F:DNA-directed RNA polymerase activity"/>
    <property type="evidence" value="ECO:0007669"/>
    <property type="project" value="UniProtKB-UniRule"/>
</dbReference>
<dbReference type="InterPro" id="IPR002694">
    <property type="entry name" value="Znf_CHC2"/>
</dbReference>
<evidence type="ECO:0000256" key="2">
    <source>
        <dbReference type="ARBA" id="ARBA00022478"/>
    </source>
</evidence>
<feature type="compositionally biased region" description="Polar residues" evidence="14">
    <location>
        <begin position="429"/>
        <end position="446"/>
    </location>
</feature>
<evidence type="ECO:0000256" key="10">
    <source>
        <dbReference type="ARBA" id="ARBA00022842"/>
    </source>
</evidence>
<evidence type="ECO:0000313" key="16">
    <source>
        <dbReference type="EMBL" id="CAA9494678.1"/>
    </source>
</evidence>
<dbReference type="SMART" id="SM00493">
    <property type="entry name" value="TOPRIM"/>
    <property type="match status" value="1"/>
</dbReference>
<evidence type="ECO:0000256" key="3">
    <source>
        <dbReference type="ARBA" id="ARBA00022515"/>
    </source>
</evidence>
<name>A0A6J4SKF5_9ACTN</name>
<comment type="cofactor">
    <cofactor evidence="1">
        <name>Zn(2+)</name>
        <dbReference type="ChEBI" id="CHEBI:29105"/>
    </cofactor>
</comment>
<dbReference type="InterPro" id="IPR034151">
    <property type="entry name" value="TOPRIM_DnaG_bac"/>
</dbReference>
<keyword evidence="4 13" id="KW-0808">Transferase</keyword>
<dbReference type="Gene3D" id="3.90.980.10">
    <property type="entry name" value="DNA primase, catalytic core, N-terminal domain"/>
    <property type="match status" value="1"/>
</dbReference>
<evidence type="ECO:0000256" key="8">
    <source>
        <dbReference type="ARBA" id="ARBA00022771"/>
    </source>
</evidence>
<dbReference type="Gene3D" id="3.90.580.10">
    <property type="entry name" value="Zinc finger, CHC2-type domain"/>
    <property type="match status" value="1"/>
</dbReference>
<protein>
    <recommendedName>
        <fullName evidence="13">DNA primase</fullName>
        <ecNumber evidence="13">2.7.7.101</ecNumber>
    </recommendedName>
</protein>
<reference evidence="16" key="1">
    <citation type="submission" date="2020-02" db="EMBL/GenBank/DDBJ databases">
        <authorList>
            <person name="Meier V. D."/>
        </authorList>
    </citation>
    <scope>NUCLEOTIDE SEQUENCE</scope>
    <source>
        <strain evidence="16">AVDCRST_MAG25</strain>
    </source>
</reference>
<evidence type="ECO:0000259" key="15">
    <source>
        <dbReference type="PROSITE" id="PS50880"/>
    </source>
</evidence>
<keyword evidence="5 13" id="KW-0548">Nucleotidyltransferase</keyword>
<evidence type="ECO:0000256" key="5">
    <source>
        <dbReference type="ARBA" id="ARBA00022695"/>
    </source>
</evidence>
<evidence type="ECO:0000256" key="7">
    <source>
        <dbReference type="ARBA" id="ARBA00022723"/>
    </source>
</evidence>
<evidence type="ECO:0000256" key="4">
    <source>
        <dbReference type="ARBA" id="ARBA00022679"/>
    </source>
</evidence>
<evidence type="ECO:0000256" key="14">
    <source>
        <dbReference type="SAM" id="MobiDB-lite"/>
    </source>
</evidence>
<dbReference type="InterPro" id="IPR037068">
    <property type="entry name" value="DNA_primase_core_N_sf"/>
</dbReference>
<dbReference type="Gene3D" id="3.40.1360.10">
    <property type="match status" value="1"/>
</dbReference>
<comment type="catalytic activity">
    <reaction evidence="13">
        <text>ssDNA + n NTP = ssDNA/pppN(pN)n-1 hybrid + (n-1) diphosphate.</text>
        <dbReference type="EC" id="2.7.7.101"/>
    </reaction>
</comment>
<dbReference type="InterPro" id="IPR050219">
    <property type="entry name" value="DnaG_primase"/>
</dbReference>
<dbReference type="SUPFAM" id="SSF56731">
    <property type="entry name" value="DNA primase core"/>
    <property type="match status" value="1"/>
</dbReference>
<dbReference type="PROSITE" id="PS50880">
    <property type="entry name" value="TOPRIM"/>
    <property type="match status" value="1"/>
</dbReference>
<keyword evidence="8" id="KW-0863">Zinc-finger</keyword>
<dbReference type="CDD" id="cd03364">
    <property type="entry name" value="TOPRIM_DnaG_primases"/>
    <property type="match status" value="1"/>
</dbReference>
<dbReference type="NCBIfam" id="TIGR01391">
    <property type="entry name" value="dnaG"/>
    <property type="match status" value="1"/>
</dbReference>
<dbReference type="GO" id="GO:0005737">
    <property type="term" value="C:cytoplasm"/>
    <property type="evidence" value="ECO:0007669"/>
    <property type="project" value="TreeGrafter"/>
</dbReference>
<feature type="domain" description="Toprim" evidence="15">
    <location>
        <begin position="261"/>
        <end position="343"/>
    </location>
</feature>
<dbReference type="PANTHER" id="PTHR30313:SF2">
    <property type="entry name" value="DNA PRIMASE"/>
    <property type="match status" value="1"/>
</dbReference>